<keyword evidence="2" id="KW-1185">Reference proteome</keyword>
<evidence type="ECO:0000313" key="1">
    <source>
        <dbReference type="EMBL" id="KAJ8431322.1"/>
    </source>
</evidence>
<comment type="caution">
    <text evidence="1">The sequence shown here is derived from an EMBL/GenBank/DDBJ whole genome shotgun (WGS) entry which is preliminary data.</text>
</comment>
<dbReference type="Proteomes" id="UP001153076">
    <property type="component" value="Unassembled WGS sequence"/>
</dbReference>
<protein>
    <submittedName>
        <fullName evidence="1">Uncharacterized protein</fullName>
    </submittedName>
</protein>
<name>A0A9Q1Q6X2_9CARY</name>
<sequence>MMISLSCTLFNMPCFAPIACETHFCSFCCKSMAQSHAVSTIIMMIGHDGGYKPLIWSSQSLKRLISFRHGHAFGHNTHLNHALPLMPCIRFSSMIKSLAKVCLIPPSPSHLQPGLVFLFLGKVVLVEEDINHENTTIGEPILEGIPVGVVYAGTLPLLPHKIIPLFTSANFFSGTSFEGTQVLSPTSPLDRRVIRRLPPFSVDKGKVVLVEEDINHENTTIGEPILEGIPVGVVYAGTLPLLPHKIIPLLTSTNFFSGTSFEGTQVLCPTSPLDRVISPNQEGDSGSQGFENAMDYGEEGNDMYLELEDLNNPVVSTESSKKWKIEEGDECSFHPFN</sequence>
<organism evidence="1 2">
    <name type="scientific">Carnegiea gigantea</name>
    <dbReference type="NCBI Taxonomy" id="171969"/>
    <lineage>
        <taxon>Eukaryota</taxon>
        <taxon>Viridiplantae</taxon>
        <taxon>Streptophyta</taxon>
        <taxon>Embryophyta</taxon>
        <taxon>Tracheophyta</taxon>
        <taxon>Spermatophyta</taxon>
        <taxon>Magnoliopsida</taxon>
        <taxon>eudicotyledons</taxon>
        <taxon>Gunneridae</taxon>
        <taxon>Pentapetalae</taxon>
        <taxon>Caryophyllales</taxon>
        <taxon>Cactineae</taxon>
        <taxon>Cactaceae</taxon>
        <taxon>Cactoideae</taxon>
        <taxon>Echinocereeae</taxon>
        <taxon>Carnegiea</taxon>
    </lineage>
</organism>
<reference evidence="1" key="1">
    <citation type="submission" date="2022-04" db="EMBL/GenBank/DDBJ databases">
        <title>Carnegiea gigantea Genome sequencing and assembly v2.</title>
        <authorList>
            <person name="Copetti D."/>
            <person name="Sanderson M.J."/>
            <person name="Burquez A."/>
            <person name="Wojciechowski M.F."/>
        </authorList>
    </citation>
    <scope>NUCLEOTIDE SEQUENCE</scope>
    <source>
        <strain evidence="1">SGP5-SGP5p</strain>
        <tissue evidence="1">Aerial part</tissue>
    </source>
</reference>
<proteinExistence type="predicted"/>
<accession>A0A9Q1Q6X2</accession>
<dbReference type="AlphaFoldDB" id="A0A9Q1Q6X2"/>
<dbReference type="EMBL" id="JAKOGI010000696">
    <property type="protein sequence ID" value="KAJ8431322.1"/>
    <property type="molecule type" value="Genomic_DNA"/>
</dbReference>
<gene>
    <name evidence="1" type="ORF">Cgig2_013538</name>
</gene>
<evidence type="ECO:0000313" key="2">
    <source>
        <dbReference type="Proteomes" id="UP001153076"/>
    </source>
</evidence>